<dbReference type="EMBL" id="KB207030">
    <property type="protein sequence ID" value="ELP85812.1"/>
    <property type="molecule type" value="Genomic_DNA"/>
</dbReference>
<evidence type="ECO:0000313" key="1">
    <source>
        <dbReference type="EMBL" id="ELP85812.1"/>
    </source>
</evidence>
<gene>
    <name evidence="1" type="ORF">EIN_281830</name>
</gene>
<keyword evidence="2" id="KW-1185">Reference proteome</keyword>
<dbReference type="RefSeq" id="XP_004185158.1">
    <property type="nucleotide sequence ID" value="XM_004185110.1"/>
</dbReference>
<dbReference type="KEGG" id="eiv:EIN_281830"/>
<dbReference type="GeneID" id="14884744"/>
<name>A0A0A1TX35_ENTIV</name>
<evidence type="ECO:0008006" key="3">
    <source>
        <dbReference type="Google" id="ProtNLM"/>
    </source>
</evidence>
<dbReference type="OrthoDB" id="28047at2759"/>
<protein>
    <recommendedName>
        <fullName evidence="3">Roadblock/LAMTOR2 domain-containing protein</fullName>
    </recommendedName>
</protein>
<dbReference type="Gene3D" id="3.30.450.30">
    <property type="entry name" value="Dynein light chain 2a, cytoplasmic"/>
    <property type="match status" value="1"/>
</dbReference>
<organism evidence="1 2">
    <name type="scientific">Entamoeba invadens IP1</name>
    <dbReference type="NCBI Taxonomy" id="370355"/>
    <lineage>
        <taxon>Eukaryota</taxon>
        <taxon>Amoebozoa</taxon>
        <taxon>Evosea</taxon>
        <taxon>Archamoebae</taxon>
        <taxon>Mastigamoebida</taxon>
        <taxon>Entamoebidae</taxon>
        <taxon>Entamoeba</taxon>
    </lineage>
</organism>
<dbReference type="SUPFAM" id="SSF103196">
    <property type="entry name" value="Roadblock/LC7 domain"/>
    <property type="match status" value="1"/>
</dbReference>
<reference evidence="1 2" key="1">
    <citation type="submission" date="2012-10" db="EMBL/GenBank/DDBJ databases">
        <authorList>
            <person name="Zafar N."/>
            <person name="Inman J."/>
            <person name="Hall N."/>
            <person name="Lorenzi H."/>
            <person name="Caler E."/>
        </authorList>
    </citation>
    <scope>NUCLEOTIDE SEQUENCE [LARGE SCALE GENOMIC DNA]</scope>
    <source>
        <strain evidence="1 2">IP1</strain>
    </source>
</reference>
<dbReference type="Proteomes" id="UP000014680">
    <property type="component" value="Unassembled WGS sequence"/>
</dbReference>
<dbReference type="VEuPathDB" id="AmoebaDB:EIN_281830"/>
<accession>A0A0A1TX35</accession>
<evidence type="ECO:0000313" key="2">
    <source>
        <dbReference type="Proteomes" id="UP000014680"/>
    </source>
</evidence>
<dbReference type="OMA" id="SIFMESW"/>
<proteinExistence type="predicted"/>
<dbReference type="AlphaFoldDB" id="A0A0A1TX35"/>
<sequence length="127" mass="14229">MINVKQLYKEVEKMVLTQTTTENNKDISQVALCDKNGKILLYYGNEEIEAEAIVSIFMESWNKNASELILHLENGPIYVTPISKELFAVVVGTKQSHIGMMIQKTKALQRIVSDTLDDIVSGIDQVA</sequence>